<feature type="compositionally biased region" description="Basic and acidic residues" evidence="1">
    <location>
        <begin position="517"/>
        <end position="532"/>
    </location>
</feature>
<accession>A0AAW0YGH2</accession>
<dbReference type="KEGG" id="kne:92183131"/>
<dbReference type="Proteomes" id="UP001388673">
    <property type="component" value="Unassembled WGS sequence"/>
</dbReference>
<feature type="domain" description="C2" evidence="2">
    <location>
        <begin position="8"/>
        <end position="140"/>
    </location>
</feature>
<dbReference type="RefSeq" id="XP_066800735.1">
    <property type="nucleotide sequence ID" value="XM_066948962.1"/>
</dbReference>
<dbReference type="PROSITE" id="PS50004">
    <property type="entry name" value="C2"/>
    <property type="match status" value="1"/>
</dbReference>
<sequence length="555" mass="62163">MGSDNEKQPEGGYDSTRLPPSSSPTYTVRITFHRASNLPVADLSDGSADPFILAQLTTSHKPRHDQDPYLRYRSKTVQKTLEPEWNSSWTVAGIPSSGFKLDARIYDEDPEDHDDRLGKVEYESGKIDDAGFKGVKEQAFKVKKTGADLKAYGMRWICMGFHKDLKLHAELVMSVEVLGKTEEEKDGEKEQKGRNSGKAYTVNGFWWKHYSPMIGRLAGTKGKDSKGAEKYDFEANEIQLQGPVPDELYHRYVDFKPFVSGMFTGTGLRGRLLHKALHHQHERIYNFNRQTEYGEFPDGPGKEMTLKFLDMVHYDQGGRIFTFVITLDGMFRFTETGKEFGIDLLSKHTMHSDVNIYIAWSGEFLIRRLEHPDKSPSDPDQHTHPADPIAGGPPKSAPPKDPAAYEMIIDNDSGTYRPNAKLIPVFKKFLERQFPGMKVTVMNCTDDKLSKIKEDQKRTKGKEGEGMVVGQGSTSSLADGDGGSISSSDEDELEERANMVNEDREGNGGGSNGMMGHLDKGVDAVEKPKETMKGVMGMGKGKEERERAEEKEDQL</sequence>
<gene>
    <name evidence="3" type="ORF">IAR55_005873</name>
</gene>
<dbReference type="Pfam" id="PF00168">
    <property type="entry name" value="C2"/>
    <property type="match status" value="1"/>
</dbReference>
<feature type="compositionally biased region" description="Low complexity" evidence="1">
    <location>
        <begin position="475"/>
        <end position="487"/>
    </location>
</feature>
<evidence type="ECO:0000259" key="2">
    <source>
        <dbReference type="PROSITE" id="PS50004"/>
    </source>
</evidence>
<dbReference type="GO" id="GO:0010628">
    <property type="term" value="P:positive regulation of gene expression"/>
    <property type="evidence" value="ECO:0007669"/>
    <property type="project" value="TreeGrafter"/>
</dbReference>
<evidence type="ECO:0000256" key="1">
    <source>
        <dbReference type="SAM" id="MobiDB-lite"/>
    </source>
</evidence>
<organism evidence="3 4">
    <name type="scientific">Kwoniella newhampshirensis</name>
    <dbReference type="NCBI Taxonomy" id="1651941"/>
    <lineage>
        <taxon>Eukaryota</taxon>
        <taxon>Fungi</taxon>
        <taxon>Dikarya</taxon>
        <taxon>Basidiomycota</taxon>
        <taxon>Agaricomycotina</taxon>
        <taxon>Tremellomycetes</taxon>
        <taxon>Tremellales</taxon>
        <taxon>Cryptococcaceae</taxon>
        <taxon>Kwoniella</taxon>
    </lineage>
</organism>
<dbReference type="InterPro" id="IPR000008">
    <property type="entry name" value="C2_dom"/>
</dbReference>
<name>A0AAW0YGH2_9TREE</name>
<dbReference type="AlphaFoldDB" id="A0AAW0YGH2"/>
<dbReference type="PANTHER" id="PTHR47800:SF5">
    <property type="entry name" value="FER-1-LIKE PROTEIN 6"/>
    <property type="match status" value="1"/>
</dbReference>
<dbReference type="Gene3D" id="2.60.40.150">
    <property type="entry name" value="C2 domain"/>
    <property type="match status" value="1"/>
</dbReference>
<dbReference type="EMBL" id="JBCAWK010000011">
    <property type="protein sequence ID" value="KAK8846785.1"/>
    <property type="molecule type" value="Genomic_DNA"/>
</dbReference>
<dbReference type="GeneID" id="92183131"/>
<dbReference type="PANTHER" id="PTHR47800">
    <property type="entry name" value="C2 DOMAIN-CONTAINING PROTEIN"/>
    <property type="match status" value="1"/>
</dbReference>
<feature type="region of interest" description="Disordered" evidence="1">
    <location>
        <begin position="371"/>
        <end position="403"/>
    </location>
</feature>
<feature type="region of interest" description="Disordered" evidence="1">
    <location>
        <begin position="452"/>
        <end position="555"/>
    </location>
</feature>
<keyword evidence="4" id="KW-1185">Reference proteome</keyword>
<evidence type="ECO:0000313" key="3">
    <source>
        <dbReference type="EMBL" id="KAK8846785.1"/>
    </source>
</evidence>
<comment type="caution">
    <text evidence="3">The sequence shown here is derived from an EMBL/GenBank/DDBJ whole genome shotgun (WGS) entry which is preliminary data.</text>
</comment>
<dbReference type="SMART" id="SM00239">
    <property type="entry name" value="C2"/>
    <property type="match status" value="1"/>
</dbReference>
<dbReference type="SUPFAM" id="SSF49562">
    <property type="entry name" value="C2 domain (Calcium/lipid-binding domain, CaLB)"/>
    <property type="match status" value="1"/>
</dbReference>
<feature type="region of interest" description="Disordered" evidence="1">
    <location>
        <begin position="1"/>
        <end position="25"/>
    </location>
</feature>
<protein>
    <recommendedName>
        <fullName evidence="2">C2 domain-containing protein</fullName>
    </recommendedName>
</protein>
<feature type="compositionally biased region" description="Basic and acidic residues" evidence="1">
    <location>
        <begin position="540"/>
        <end position="555"/>
    </location>
</feature>
<proteinExistence type="predicted"/>
<feature type="compositionally biased region" description="Basic and acidic residues" evidence="1">
    <location>
        <begin position="495"/>
        <end position="506"/>
    </location>
</feature>
<dbReference type="InterPro" id="IPR035892">
    <property type="entry name" value="C2_domain_sf"/>
</dbReference>
<feature type="compositionally biased region" description="Basic and acidic residues" evidence="1">
    <location>
        <begin position="452"/>
        <end position="465"/>
    </location>
</feature>
<reference evidence="3 4" key="1">
    <citation type="journal article" date="2024" name="bioRxiv">
        <title>Comparative genomics of Cryptococcus and Kwoniella reveals pathogenesis evolution and contrasting karyotype dynamics via intercentromeric recombination or chromosome fusion.</title>
        <authorList>
            <person name="Coelho M.A."/>
            <person name="David-Palma M."/>
            <person name="Shea T."/>
            <person name="Bowers K."/>
            <person name="McGinley-Smith S."/>
            <person name="Mohammad A.W."/>
            <person name="Gnirke A."/>
            <person name="Yurkov A.M."/>
            <person name="Nowrousian M."/>
            <person name="Sun S."/>
            <person name="Cuomo C.A."/>
            <person name="Heitman J."/>
        </authorList>
    </citation>
    <scope>NUCLEOTIDE SEQUENCE [LARGE SCALE GENOMIC DNA]</scope>
    <source>
        <strain evidence="3 4">CBS 13917</strain>
    </source>
</reference>
<evidence type="ECO:0000313" key="4">
    <source>
        <dbReference type="Proteomes" id="UP001388673"/>
    </source>
</evidence>
<feature type="compositionally biased region" description="Basic and acidic residues" evidence="1">
    <location>
        <begin position="371"/>
        <end position="385"/>
    </location>
</feature>